<comment type="similarity">
    <text evidence="1">Belongs to the filamin family.</text>
</comment>
<evidence type="ECO:0000259" key="4">
    <source>
        <dbReference type="PROSITE" id="PS50021"/>
    </source>
</evidence>
<dbReference type="InterPro" id="IPR017868">
    <property type="entry name" value="Filamin/ABP280_repeat-like"/>
</dbReference>
<dbReference type="InterPro" id="IPR014756">
    <property type="entry name" value="Ig_E-set"/>
</dbReference>
<dbReference type="InterPro" id="IPR036872">
    <property type="entry name" value="CH_dom_sf"/>
</dbReference>
<proteinExistence type="inferred from homology"/>
<dbReference type="InterPro" id="IPR013783">
    <property type="entry name" value="Ig-like_fold"/>
</dbReference>
<feature type="repeat" description="Filamin" evidence="3">
    <location>
        <begin position="270"/>
        <end position="316"/>
    </location>
</feature>
<dbReference type="SUPFAM" id="SSF47576">
    <property type="entry name" value="Calponin-homology domain, CH-domain"/>
    <property type="match status" value="1"/>
</dbReference>
<dbReference type="CDD" id="cd21315">
    <property type="entry name" value="CH_dFLNA-like_rpt2"/>
    <property type="match status" value="1"/>
</dbReference>
<dbReference type="PANTHER" id="PTHR38537">
    <property type="entry name" value="JITTERBUG, ISOFORM N"/>
    <property type="match status" value="1"/>
</dbReference>
<name>A0AAV8VUZ5_9CUCU</name>
<evidence type="ECO:0000256" key="3">
    <source>
        <dbReference type="PROSITE-ProRule" id="PRU00087"/>
    </source>
</evidence>
<dbReference type="SUPFAM" id="SSF81296">
    <property type="entry name" value="E set domains"/>
    <property type="match status" value="2"/>
</dbReference>
<dbReference type="EMBL" id="JANEYG010000029">
    <property type="protein sequence ID" value="KAJ8917965.1"/>
    <property type="molecule type" value="Genomic_DNA"/>
</dbReference>
<evidence type="ECO:0000256" key="2">
    <source>
        <dbReference type="ARBA" id="ARBA00022737"/>
    </source>
</evidence>
<evidence type="ECO:0000313" key="6">
    <source>
        <dbReference type="Proteomes" id="UP001159042"/>
    </source>
</evidence>
<dbReference type="InterPro" id="IPR001298">
    <property type="entry name" value="Filamin/ABP280_rpt"/>
</dbReference>
<dbReference type="Gene3D" id="1.10.418.10">
    <property type="entry name" value="Calponin-like domain"/>
    <property type="match status" value="2"/>
</dbReference>
<accession>A0AAV8VUZ5</accession>
<reference evidence="5 6" key="1">
    <citation type="journal article" date="2023" name="Insect Mol. Biol.">
        <title>Genome sequencing provides insights into the evolution of gene families encoding plant cell wall-degrading enzymes in longhorned beetles.</title>
        <authorList>
            <person name="Shin N.R."/>
            <person name="Okamura Y."/>
            <person name="Kirsch R."/>
            <person name="Pauchet Y."/>
        </authorList>
    </citation>
    <scope>NUCLEOTIDE SEQUENCE [LARGE SCALE GENOMIC DNA]</scope>
    <source>
        <strain evidence="5">EAD_L_NR</strain>
    </source>
</reference>
<dbReference type="PANTHER" id="PTHR38537:SF8">
    <property type="entry name" value="FILAMIN-A"/>
    <property type="match status" value="1"/>
</dbReference>
<dbReference type="Gene3D" id="2.60.40.10">
    <property type="entry name" value="Immunoglobulins"/>
    <property type="match status" value="2"/>
</dbReference>
<dbReference type="Pfam" id="PF00307">
    <property type="entry name" value="CH"/>
    <property type="match status" value="1"/>
</dbReference>
<dbReference type="FunFam" id="2.60.40.10:FF:000001">
    <property type="entry name" value="Filamin-C isoform b"/>
    <property type="match status" value="1"/>
</dbReference>
<evidence type="ECO:0000256" key="1">
    <source>
        <dbReference type="ARBA" id="ARBA00009238"/>
    </source>
</evidence>
<feature type="domain" description="Calponin-homology (CH)" evidence="4">
    <location>
        <begin position="55"/>
        <end position="158"/>
    </location>
</feature>
<feature type="repeat" description="Filamin" evidence="3">
    <location>
        <begin position="170"/>
        <end position="268"/>
    </location>
</feature>
<organism evidence="5 6">
    <name type="scientific">Exocentrus adspersus</name>
    <dbReference type="NCBI Taxonomy" id="1586481"/>
    <lineage>
        <taxon>Eukaryota</taxon>
        <taxon>Metazoa</taxon>
        <taxon>Ecdysozoa</taxon>
        <taxon>Arthropoda</taxon>
        <taxon>Hexapoda</taxon>
        <taxon>Insecta</taxon>
        <taxon>Pterygota</taxon>
        <taxon>Neoptera</taxon>
        <taxon>Endopterygota</taxon>
        <taxon>Coleoptera</taxon>
        <taxon>Polyphaga</taxon>
        <taxon>Cucujiformia</taxon>
        <taxon>Chrysomeloidea</taxon>
        <taxon>Cerambycidae</taxon>
        <taxon>Lamiinae</taxon>
        <taxon>Acanthocinini</taxon>
        <taxon>Exocentrus</taxon>
    </lineage>
</organism>
<dbReference type="FunFam" id="1.10.418.10:FF:000008">
    <property type="entry name" value="Filamin-B isoform C"/>
    <property type="match status" value="1"/>
</dbReference>
<dbReference type="GO" id="GO:0051015">
    <property type="term" value="F:actin filament binding"/>
    <property type="evidence" value="ECO:0007669"/>
    <property type="project" value="InterPro"/>
</dbReference>
<dbReference type="AlphaFoldDB" id="A0AAV8VUZ5"/>
<dbReference type="Proteomes" id="UP001159042">
    <property type="component" value="Unassembled WGS sequence"/>
</dbReference>
<protein>
    <recommendedName>
        <fullName evidence="4">Calponin-homology (CH) domain-containing protein</fullName>
    </recommendedName>
</protein>
<evidence type="ECO:0000313" key="5">
    <source>
        <dbReference type="EMBL" id="KAJ8917965.1"/>
    </source>
</evidence>
<dbReference type="GO" id="GO:0030036">
    <property type="term" value="P:actin cytoskeleton organization"/>
    <property type="evidence" value="ECO:0007669"/>
    <property type="project" value="InterPro"/>
</dbReference>
<dbReference type="PROSITE" id="PS50194">
    <property type="entry name" value="FILAMIN_REPEAT"/>
    <property type="match status" value="2"/>
</dbReference>
<dbReference type="InterPro" id="IPR001715">
    <property type="entry name" value="CH_dom"/>
</dbReference>
<dbReference type="PROSITE" id="PS50021">
    <property type="entry name" value="CH"/>
    <property type="match status" value="1"/>
</dbReference>
<dbReference type="SMART" id="SM00033">
    <property type="entry name" value="CH"/>
    <property type="match status" value="1"/>
</dbReference>
<dbReference type="InterPro" id="IPR044801">
    <property type="entry name" value="Filamin"/>
</dbReference>
<comment type="caution">
    <text evidence="5">The sequence shown here is derived from an EMBL/GenBank/DDBJ whole genome shotgun (WGS) entry which is preliminary data.</text>
</comment>
<gene>
    <name evidence="5" type="ORF">NQ315_002660</name>
</gene>
<keyword evidence="2" id="KW-0677">Repeat</keyword>
<dbReference type="Pfam" id="PF00630">
    <property type="entry name" value="Filamin"/>
    <property type="match status" value="1"/>
</dbReference>
<dbReference type="SMART" id="SM00557">
    <property type="entry name" value="IG_FLMN"/>
    <property type="match status" value="1"/>
</dbReference>
<sequence length="427" mass="47659">MRPTPFLQTSFRDSTHIVDCKLKLILGLIWTLILHYSISLPMWEGEDDMNGGTESTPKQRLMNWIQTKLPDLPIKNFTTDWNDGKAVGALVDAVAPGLCPDWPDWDAKDGVQNASEAMGLADDWLNIPQLIKPEEMVNPNIDEQSMMTYLSQYPNAKIKPGAPLRPRTSPNKIPPPRVRVYGPGIEPTGPVVGAPANFTVETFSAGKGQVDVIVENPKGQKEPVDIRFNNDRNLTYSVSYTPQLEGNHKINVKFAGRDVPKSPYNVKVEGHAGDPSKVTASGPGLQPDGVCVNKPTYFDISTKTVNFEISPLGAKVDPIQVIKRNNNLRNPIPRLIFKSNTSQILSTINRLIPSYITPDRTLERNTYNHIICCNYGSHIQQTENTINANHEKSNETKTKLANQIRKQNSTSKKRYSTYDLIYSVVIK</sequence>
<keyword evidence="6" id="KW-1185">Reference proteome</keyword>